<dbReference type="STRING" id="487316.BEN76_01840"/>
<dbReference type="EMBL" id="CP016896">
    <property type="protein sequence ID" value="APV34827.1"/>
    <property type="molecule type" value="Genomic_DNA"/>
</dbReference>
<accession>A0A1P8EF37</accession>
<dbReference type="KEGG" id="asol:BEN76_01840"/>
<dbReference type="AlphaFoldDB" id="A0A1P8EF37"/>
<reference evidence="1 2" key="1">
    <citation type="submission" date="2016-08" db="EMBL/GenBank/DDBJ databases">
        <title>Complete genome sequence of Acinetobacter baylyi strain GFJ2.</title>
        <authorList>
            <person name="Tabata M."/>
            <person name="Kuboki S."/>
            <person name="Gibu N."/>
            <person name="Kinouchi Y."/>
            <person name="Vangnai A."/>
            <person name="Kasai D."/>
            <person name="Fukuda M."/>
        </authorList>
    </citation>
    <scope>NUCLEOTIDE SEQUENCE [LARGE SCALE GENOMIC DNA]</scope>
    <source>
        <strain evidence="1 2">GFJ2</strain>
    </source>
</reference>
<gene>
    <name evidence="1" type="ORF">BEN76_01840</name>
</gene>
<dbReference type="RefSeq" id="WP_076032075.1">
    <property type="nucleotide sequence ID" value="NZ_BKCR01000012.1"/>
</dbReference>
<organism evidence="1 2">
    <name type="scientific">Acinetobacter soli</name>
    <dbReference type="NCBI Taxonomy" id="487316"/>
    <lineage>
        <taxon>Bacteria</taxon>
        <taxon>Pseudomonadati</taxon>
        <taxon>Pseudomonadota</taxon>
        <taxon>Gammaproteobacteria</taxon>
        <taxon>Moraxellales</taxon>
        <taxon>Moraxellaceae</taxon>
        <taxon>Acinetobacter</taxon>
    </lineage>
</organism>
<name>A0A1P8EF37_9GAMM</name>
<protein>
    <submittedName>
        <fullName evidence="1">Uncharacterized protein</fullName>
    </submittedName>
</protein>
<proteinExistence type="predicted"/>
<evidence type="ECO:0000313" key="1">
    <source>
        <dbReference type="EMBL" id="APV34827.1"/>
    </source>
</evidence>
<dbReference type="Proteomes" id="UP000185674">
    <property type="component" value="Chromosome"/>
</dbReference>
<sequence length="73" mass="8809">MTQFRTNDQVKHLKLDIEMTIVKKGSKKDEYLCEWLDENGFRKQQQIHENQLILIFRKKPMNINIDSVEKAFN</sequence>
<evidence type="ECO:0000313" key="2">
    <source>
        <dbReference type="Proteomes" id="UP000185674"/>
    </source>
</evidence>